<dbReference type="Proteomes" id="UP000293380">
    <property type="component" value="Unassembled WGS sequence"/>
</dbReference>
<dbReference type="InterPro" id="IPR007833">
    <property type="entry name" value="Capsule_polysaccharide_synth"/>
</dbReference>
<dbReference type="RefSeq" id="WP_130959612.1">
    <property type="nucleotide sequence ID" value="NZ_SITD01000050.1"/>
</dbReference>
<sequence>MKGFVIEGLGYANFFARITAGLSESERRKIVFFVRDDEAFNFIAQRAPSCQLYRIPDNASAPEPENIAQSKPALFKRIHRDITQSFEHLIGGVDYESCWRCYFSTLMYFSYVIKELNITKLIMCSGCGLYSKAAATASYILQIETRFIELANLPGKVFIDPQGTNASSRLASRPELLDSYPDVDPVKHHRWMKKYVEEKRKTLPQAQGNPLSSLIAHISHQTVLDSGKAFIFLPLQVSNDAQLWMYAKHKNQDAIAHAVKRAAESGCTLAVKIHPAEMSEDEIKHIERLRTELGFYLTLESTNELIQQAESVITINSTVGLEAMLYDKNVEILGECFYKHFNASRLKKYIHHYLFSDVHFFGNSIINRKTAQAFLAR</sequence>
<evidence type="ECO:0008006" key="3">
    <source>
        <dbReference type="Google" id="ProtNLM"/>
    </source>
</evidence>
<organism evidence="1 2">
    <name type="scientific">Hafnia paralvei</name>
    <dbReference type="NCBI Taxonomy" id="546367"/>
    <lineage>
        <taxon>Bacteria</taxon>
        <taxon>Pseudomonadati</taxon>
        <taxon>Pseudomonadota</taxon>
        <taxon>Gammaproteobacteria</taxon>
        <taxon>Enterobacterales</taxon>
        <taxon>Hafniaceae</taxon>
        <taxon>Hafnia</taxon>
    </lineage>
</organism>
<gene>
    <name evidence="1" type="ORF">EYY89_10495</name>
</gene>
<reference evidence="1 2" key="1">
    <citation type="submission" date="2019-02" db="EMBL/GenBank/DDBJ databases">
        <title>Comparative genomic analysis of the Hafnia genus genomes.</title>
        <authorList>
            <person name="Zhiqiu Y."/>
            <person name="Chao Y."/>
            <person name="Yuhui D."/>
            <person name="Di H."/>
            <person name="Bin L."/>
        </authorList>
    </citation>
    <scope>NUCLEOTIDE SEQUENCE [LARGE SCALE GENOMIC DNA]</scope>
    <source>
        <strain evidence="1 2">PCM_1194</strain>
    </source>
</reference>
<evidence type="ECO:0000313" key="2">
    <source>
        <dbReference type="Proteomes" id="UP000293380"/>
    </source>
</evidence>
<evidence type="ECO:0000313" key="1">
    <source>
        <dbReference type="EMBL" id="TBM26994.1"/>
    </source>
</evidence>
<dbReference type="AlphaFoldDB" id="A0A4V6MSU2"/>
<dbReference type="GO" id="GO:0015774">
    <property type="term" value="P:polysaccharide transport"/>
    <property type="evidence" value="ECO:0007669"/>
    <property type="project" value="InterPro"/>
</dbReference>
<protein>
    <recommendedName>
        <fullName evidence="3">Capsular biosynthesis protein</fullName>
    </recommendedName>
</protein>
<dbReference type="Pfam" id="PF05159">
    <property type="entry name" value="Capsule_synth"/>
    <property type="match status" value="1"/>
</dbReference>
<accession>A0A4V6MSU2</accession>
<dbReference type="EMBL" id="SITD01000050">
    <property type="protein sequence ID" value="TBM26994.1"/>
    <property type="molecule type" value="Genomic_DNA"/>
</dbReference>
<proteinExistence type="predicted"/>
<comment type="caution">
    <text evidence="1">The sequence shown here is derived from an EMBL/GenBank/DDBJ whole genome shotgun (WGS) entry which is preliminary data.</text>
</comment>
<dbReference type="GO" id="GO:0000271">
    <property type="term" value="P:polysaccharide biosynthetic process"/>
    <property type="evidence" value="ECO:0007669"/>
    <property type="project" value="InterPro"/>
</dbReference>
<name>A0A4V6MSU2_9GAMM</name>